<dbReference type="InterPro" id="IPR017598">
    <property type="entry name" value="SulphurTrfase_DndC"/>
</dbReference>
<dbReference type="InterPro" id="IPR014729">
    <property type="entry name" value="Rossmann-like_a/b/a_fold"/>
</dbReference>
<keyword evidence="4" id="KW-1185">Reference proteome</keyword>
<evidence type="ECO:0000259" key="1">
    <source>
        <dbReference type="Pfam" id="PF01507"/>
    </source>
</evidence>
<evidence type="ECO:0000313" key="2">
    <source>
        <dbReference type="EMBL" id="MDD9327907.1"/>
    </source>
</evidence>
<dbReference type="InterPro" id="IPR002500">
    <property type="entry name" value="PAPS_reduct_dom"/>
</dbReference>
<dbReference type="EMBL" id="JAPQFL010000003">
    <property type="protein sequence ID" value="MDD9327907.1"/>
    <property type="molecule type" value="Genomic_DNA"/>
</dbReference>
<dbReference type="Proteomes" id="UP001149607">
    <property type="component" value="Chromosome"/>
</dbReference>
<protein>
    <submittedName>
        <fullName evidence="2">DNA phosphorothioation system sulfurtransferase DndC</fullName>
    </submittedName>
</protein>
<dbReference type="REBASE" id="810549">
    <property type="entry name" value="M.Nsp5181DndCP"/>
</dbReference>
<dbReference type="Pfam" id="PF01507">
    <property type="entry name" value="PAPS_reduct"/>
    <property type="match status" value="1"/>
</dbReference>
<dbReference type="SUPFAM" id="SSF52402">
    <property type="entry name" value="Adenine nucleotide alpha hydrolases-like"/>
    <property type="match status" value="1"/>
</dbReference>
<dbReference type="PANTHER" id="PTHR43196:SF2">
    <property type="entry name" value="PHOSPHOADENOSINE PHOSPHOSULFATE REDUCTASE"/>
    <property type="match status" value="1"/>
</dbReference>
<dbReference type="EMBL" id="CP146598">
    <property type="protein sequence ID" value="WWY02399.1"/>
    <property type="molecule type" value="Genomic_DNA"/>
</dbReference>
<dbReference type="GO" id="GO:0003824">
    <property type="term" value="F:catalytic activity"/>
    <property type="evidence" value="ECO:0007669"/>
    <property type="project" value="InterPro"/>
</dbReference>
<feature type="domain" description="Phosphoadenosine phosphosulphate reductase" evidence="1">
    <location>
        <begin position="33"/>
        <end position="263"/>
    </location>
</feature>
<evidence type="ECO:0000313" key="3">
    <source>
        <dbReference type="EMBL" id="WWY02399.1"/>
    </source>
</evidence>
<reference evidence="3" key="2">
    <citation type="submission" date="2024-02" db="EMBL/GenBank/DDBJ databases">
        <title>Neisseria leonii sp. nov.</title>
        <authorList>
            <person name="Boutroux M."/>
            <person name="Favre-Rochex S."/>
            <person name="Gorgette O."/>
            <person name="Touak G."/>
            <person name="Muhle E."/>
            <person name="Chesneau O."/>
            <person name="Clermont D."/>
            <person name="Rahi P."/>
        </authorList>
    </citation>
    <scope>NUCLEOTIDE SEQUENCE</scope>
    <source>
        <strain evidence="3">51.81</strain>
    </source>
</reference>
<gene>
    <name evidence="2" type="primary">dndC</name>
    <name evidence="2" type="ORF">ORY91_001321</name>
    <name evidence="3" type="ORF">V9W64_06625</name>
</gene>
<organism evidence="2">
    <name type="scientific">Neisseria leonii</name>
    <dbReference type="NCBI Taxonomy" id="2995413"/>
    <lineage>
        <taxon>Bacteria</taxon>
        <taxon>Pseudomonadati</taxon>
        <taxon>Pseudomonadota</taxon>
        <taxon>Betaproteobacteria</taxon>
        <taxon>Neisseriales</taxon>
        <taxon>Neisseriaceae</taxon>
        <taxon>Neisseria</taxon>
    </lineage>
</organism>
<evidence type="ECO:0000313" key="4">
    <source>
        <dbReference type="Proteomes" id="UP001149607"/>
    </source>
</evidence>
<dbReference type="InterPro" id="IPR050128">
    <property type="entry name" value="Sulfate_adenylyltrnsfr_sub2"/>
</dbReference>
<name>A0A9X4E1M4_9NEIS</name>
<dbReference type="PANTHER" id="PTHR43196">
    <property type="entry name" value="SULFATE ADENYLYLTRANSFERASE SUBUNIT 2"/>
    <property type="match status" value="1"/>
</dbReference>
<dbReference type="NCBIfam" id="TIGR03183">
    <property type="entry name" value="DNA_S_dndC"/>
    <property type="match status" value="1"/>
</dbReference>
<proteinExistence type="predicted"/>
<dbReference type="RefSeq" id="WP_274585054.1">
    <property type="nucleotide sequence ID" value="NZ_CP145811.1"/>
</dbReference>
<accession>A0A9X4E1M4</accession>
<dbReference type="Gene3D" id="3.40.50.620">
    <property type="entry name" value="HUPs"/>
    <property type="match status" value="1"/>
</dbReference>
<dbReference type="AlphaFoldDB" id="A0A9X4E1M4"/>
<sequence>MTAIPICLETPFDQIRNGIIDEYLSSVQDYPWIVTFSGGKDSTLVAHLVFEALLELPPSLRRRQLYFVSNDTLVESPLVVRHMREVLKQIETAAAILKLPVSGHITTPRPSETFWTLLIGKGYPSPNRSMRWCTDRLKIEPTSTFVKETVNANGAAIIILGVRKDESATRKASIENHQNLENSNLTPHTGLPNAFVYRPIADLTTDDVWEFLAANNPPWGGTHDALIRLYREAAGGECPIVLSREEAPGCGTNSSRFGCWTCTVVNKDKSLQGFVDVGKTEFQPLLDFRDWLVEIRNKPEYRQVERRNGTVTIKGGRHIPGPFTLEARQMILDRLLAVQTAYGGELISQEEVDMIKKIWTEDVIQTYTRKKYEQSRRKSSRFIAVE</sequence>
<reference evidence="2" key="1">
    <citation type="submission" date="2022-10" db="EMBL/GenBank/DDBJ databases">
        <authorList>
            <person name="Boutroux M."/>
        </authorList>
    </citation>
    <scope>NUCLEOTIDE SEQUENCE</scope>
    <source>
        <strain evidence="2">51.81</strain>
    </source>
</reference>